<reference evidence="3" key="2">
    <citation type="journal article" date="2017" name="Nat. Plants">
        <title>The Aegilops tauschii genome reveals multiple impacts of transposons.</title>
        <authorList>
            <person name="Zhao G."/>
            <person name="Zou C."/>
            <person name="Li K."/>
            <person name="Wang K."/>
            <person name="Li T."/>
            <person name="Gao L."/>
            <person name="Zhang X."/>
            <person name="Wang H."/>
            <person name="Yang Z."/>
            <person name="Liu X."/>
            <person name="Jiang W."/>
            <person name="Mao L."/>
            <person name="Kong X."/>
            <person name="Jiao Y."/>
            <person name="Jia J."/>
        </authorList>
    </citation>
    <scope>NUCLEOTIDE SEQUENCE [LARGE SCALE GENOMIC DNA]</scope>
    <source>
        <strain evidence="3">cv. AL8/78</strain>
    </source>
</reference>
<dbReference type="PANTHER" id="PTHR33177:SF20">
    <property type="entry name" value="OS08G0102250 PROTEIN"/>
    <property type="match status" value="1"/>
</dbReference>
<dbReference type="InterPro" id="IPR055281">
    <property type="entry name" value="GIR1-2/SIED1"/>
</dbReference>
<dbReference type="InterPro" id="IPR056440">
    <property type="entry name" value="Zn-ribbon_GIR1"/>
</dbReference>
<dbReference type="EnsemblPlants" id="AET7Gv20814200.1">
    <property type="protein sequence ID" value="AET7Gv20814200.1"/>
    <property type="gene ID" value="AET7Gv20814200"/>
</dbReference>
<reference evidence="2" key="5">
    <citation type="journal article" date="2021" name="G3 (Bethesda)">
        <title>Aegilops tauschii genome assembly Aet v5.0 features greater sequence contiguity and improved annotation.</title>
        <authorList>
            <person name="Wang L."/>
            <person name="Zhu T."/>
            <person name="Rodriguez J.C."/>
            <person name="Deal K.R."/>
            <person name="Dubcovsky J."/>
            <person name="McGuire P.E."/>
            <person name="Lux T."/>
            <person name="Spannagl M."/>
            <person name="Mayer K.F.X."/>
            <person name="Baldrich P."/>
            <person name="Meyers B.C."/>
            <person name="Huo N."/>
            <person name="Gu Y.Q."/>
            <person name="Zhou H."/>
            <person name="Devos K.M."/>
            <person name="Bennetzen J.L."/>
            <person name="Unver T."/>
            <person name="Budak H."/>
            <person name="Gulick P.J."/>
            <person name="Galiba G."/>
            <person name="Kalapos B."/>
            <person name="Nelson D.R."/>
            <person name="Li P."/>
            <person name="You F.M."/>
            <person name="Luo M.C."/>
            <person name="Dvorak J."/>
        </authorList>
    </citation>
    <scope>NUCLEOTIDE SEQUENCE [LARGE SCALE GENOMIC DNA]</scope>
    <source>
        <strain evidence="2">cv. AL8/78</strain>
    </source>
</reference>
<dbReference type="STRING" id="200361.A0A453S4M4"/>
<dbReference type="AlphaFoldDB" id="A0A453S4M4"/>
<sequence>MRSSFPKPLYNVLAVGGAPHDHSSQFLTHHRTDTEGLLSSSSSSHLYCTLASLTPLSKPSMSQITTSGEVSMESPASSCVSSDAEVEMPMVVAGCPQCLMYMMLSDSEEEKQPKCPRCKSPVLLHFHKYWDTKNKT</sequence>
<accession>A0A453S4M4</accession>
<evidence type="ECO:0000313" key="3">
    <source>
        <dbReference type="Proteomes" id="UP000015105"/>
    </source>
</evidence>
<protein>
    <recommendedName>
        <fullName evidence="1">GIR1-like zinc ribbon domain-containing protein</fullName>
    </recommendedName>
</protein>
<dbReference type="PANTHER" id="PTHR33177">
    <property type="entry name" value="PUTATIVE-RELATED"/>
    <property type="match status" value="1"/>
</dbReference>
<dbReference type="Gramene" id="AET7Gv20814200.1">
    <property type="protein sequence ID" value="AET7Gv20814200.1"/>
    <property type="gene ID" value="AET7Gv20814200"/>
</dbReference>
<dbReference type="Pfam" id="PF24747">
    <property type="entry name" value="Zn-ribbon_GIR1"/>
    <property type="match status" value="1"/>
</dbReference>
<reference evidence="2" key="3">
    <citation type="journal article" date="2017" name="Nature">
        <title>Genome sequence of the progenitor of the wheat D genome Aegilops tauschii.</title>
        <authorList>
            <person name="Luo M.C."/>
            <person name="Gu Y.Q."/>
            <person name="Puiu D."/>
            <person name="Wang H."/>
            <person name="Twardziok S.O."/>
            <person name="Deal K.R."/>
            <person name="Huo N."/>
            <person name="Zhu T."/>
            <person name="Wang L."/>
            <person name="Wang Y."/>
            <person name="McGuire P.E."/>
            <person name="Liu S."/>
            <person name="Long H."/>
            <person name="Ramasamy R.K."/>
            <person name="Rodriguez J.C."/>
            <person name="Van S.L."/>
            <person name="Yuan L."/>
            <person name="Wang Z."/>
            <person name="Xia Z."/>
            <person name="Xiao L."/>
            <person name="Anderson O.D."/>
            <person name="Ouyang S."/>
            <person name="Liang Y."/>
            <person name="Zimin A.V."/>
            <person name="Pertea G."/>
            <person name="Qi P."/>
            <person name="Bennetzen J.L."/>
            <person name="Dai X."/>
            <person name="Dawson M.W."/>
            <person name="Muller H.G."/>
            <person name="Kugler K."/>
            <person name="Rivarola-Duarte L."/>
            <person name="Spannagl M."/>
            <person name="Mayer K.F.X."/>
            <person name="Lu F.H."/>
            <person name="Bevan M.W."/>
            <person name="Leroy P."/>
            <person name="Li P."/>
            <person name="You F.M."/>
            <person name="Sun Q."/>
            <person name="Liu Z."/>
            <person name="Lyons E."/>
            <person name="Wicker T."/>
            <person name="Salzberg S.L."/>
            <person name="Devos K.M."/>
            <person name="Dvorak J."/>
        </authorList>
    </citation>
    <scope>NUCLEOTIDE SEQUENCE [LARGE SCALE GENOMIC DNA]</scope>
    <source>
        <strain evidence="2">cv. AL8/78</strain>
    </source>
</reference>
<feature type="domain" description="GIR1-like zinc ribbon" evidence="1">
    <location>
        <begin position="90"/>
        <end position="126"/>
    </location>
</feature>
<evidence type="ECO:0000313" key="2">
    <source>
        <dbReference type="EnsemblPlants" id="AET7Gv20814200.1"/>
    </source>
</evidence>
<organism evidence="2 3">
    <name type="scientific">Aegilops tauschii subsp. strangulata</name>
    <name type="common">Goatgrass</name>
    <dbReference type="NCBI Taxonomy" id="200361"/>
    <lineage>
        <taxon>Eukaryota</taxon>
        <taxon>Viridiplantae</taxon>
        <taxon>Streptophyta</taxon>
        <taxon>Embryophyta</taxon>
        <taxon>Tracheophyta</taxon>
        <taxon>Spermatophyta</taxon>
        <taxon>Magnoliopsida</taxon>
        <taxon>Liliopsida</taxon>
        <taxon>Poales</taxon>
        <taxon>Poaceae</taxon>
        <taxon>BOP clade</taxon>
        <taxon>Pooideae</taxon>
        <taxon>Triticodae</taxon>
        <taxon>Triticeae</taxon>
        <taxon>Triticinae</taxon>
        <taxon>Aegilops</taxon>
    </lineage>
</organism>
<keyword evidence="3" id="KW-1185">Reference proteome</keyword>
<proteinExistence type="predicted"/>
<reference evidence="2" key="4">
    <citation type="submission" date="2019-03" db="UniProtKB">
        <authorList>
            <consortium name="EnsemblPlants"/>
        </authorList>
    </citation>
    <scope>IDENTIFICATION</scope>
</reference>
<name>A0A453S4M4_AEGTS</name>
<dbReference type="Proteomes" id="UP000015105">
    <property type="component" value="Chromosome 7D"/>
</dbReference>
<reference evidence="3" key="1">
    <citation type="journal article" date="2014" name="Science">
        <title>Ancient hybridizations among the ancestral genomes of bread wheat.</title>
        <authorList>
            <consortium name="International Wheat Genome Sequencing Consortium,"/>
            <person name="Marcussen T."/>
            <person name="Sandve S.R."/>
            <person name="Heier L."/>
            <person name="Spannagl M."/>
            <person name="Pfeifer M."/>
            <person name="Jakobsen K.S."/>
            <person name="Wulff B.B."/>
            <person name="Steuernagel B."/>
            <person name="Mayer K.F."/>
            <person name="Olsen O.A."/>
        </authorList>
    </citation>
    <scope>NUCLEOTIDE SEQUENCE [LARGE SCALE GENOMIC DNA]</scope>
    <source>
        <strain evidence="3">cv. AL8/78</strain>
    </source>
</reference>
<evidence type="ECO:0000259" key="1">
    <source>
        <dbReference type="Pfam" id="PF24747"/>
    </source>
</evidence>